<comment type="similarity">
    <text evidence="9">Belongs to the G-protein coupled receptor 1 family.</text>
</comment>
<dbReference type="PROSITE" id="PS00237">
    <property type="entry name" value="G_PROTEIN_RECEP_F1_1"/>
    <property type="match status" value="1"/>
</dbReference>
<evidence type="ECO:0000256" key="1">
    <source>
        <dbReference type="ARBA" id="ARBA00004651"/>
    </source>
</evidence>
<dbReference type="CDD" id="cd00637">
    <property type="entry name" value="7tm_classA_rhodopsin-like"/>
    <property type="match status" value="1"/>
</dbReference>
<keyword evidence="8 9" id="KW-0807">Transducer</keyword>
<dbReference type="GO" id="GO:0007268">
    <property type="term" value="P:chemical synaptic transmission"/>
    <property type="evidence" value="ECO:0007669"/>
    <property type="project" value="TreeGrafter"/>
</dbReference>
<proteinExistence type="inferred from homology"/>
<dbReference type="Pfam" id="PF00001">
    <property type="entry name" value="7tm_1"/>
    <property type="match status" value="1"/>
</dbReference>
<dbReference type="InterPro" id="IPR000276">
    <property type="entry name" value="GPCR_Rhodpsn"/>
</dbReference>
<name>A0A7D9E8V5_PARCT</name>
<sequence length="326" mass="37062">MMNGTNSTDTHLPSSGYFIALIIFACLCIIVGIIGNIGVIAYNISMNHSKTPTTYFVVNLAISDIIVCLTFFPPWLVEFISILTDREIMSHRLFCKVAFTSSFTSFALSVANLMAINIDRCIFITKPLKYFQIMTWKKTYVWLVAIWVLTIVNANLLFFYTEEKTGRRLSCRIADPTRTILCFFNIYIPSAGLLLLNYKIYKAAKNQRRKIRHESCTASNNDVKYESSDQDVGLNATWKEKLRQLQTIKTYSIVVGVFYCCVSPVAILAFIRRDICKSFCIPISMSVAAAMLSGANSVMNPFVYSSRNKEYKIAYRQFCARLFKGN</sequence>
<accession>A0A7D9E8V5</accession>
<dbReference type="GO" id="GO:0004993">
    <property type="term" value="F:G protein-coupled serotonin receptor activity"/>
    <property type="evidence" value="ECO:0007669"/>
    <property type="project" value="TreeGrafter"/>
</dbReference>
<keyword evidence="4" id="KW-1133">Transmembrane helix</keyword>
<evidence type="ECO:0000256" key="3">
    <source>
        <dbReference type="ARBA" id="ARBA00022692"/>
    </source>
</evidence>
<evidence type="ECO:0000256" key="7">
    <source>
        <dbReference type="ARBA" id="ARBA00023170"/>
    </source>
</evidence>
<dbReference type="GO" id="GO:0030594">
    <property type="term" value="F:neurotransmitter receptor activity"/>
    <property type="evidence" value="ECO:0007669"/>
    <property type="project" value="TreeGrafter"/>
</dbReference>
<dbReference type="PROSITE" id="PS50262">
    <property type="entry name" value="G_PROTEIN_RECEP_F1_2"/>
    <property type="match status" value="1"/>
</dbReference>
<dbReference type="GO" id="GO:0045202">
    <property type="term" value="C:synapse"/>
    <property type="evidence" value="ECO:0007669"/>
    <property type="project" value="GOC"/>
</dbReference>
<dbReference type="Proteomes" id="UP001152795">
    <property type="component" value="Unassembled WGS sequence"/>
</dbReference>
<dbReference type="PANTHER" id="PTHR24247:SF202">
    <property type="entry name" value="5-HYDROXYTRYPTAMINE RECEPTOR 1"/>
    <property type="match status" value="1"/>
</dbReference>
<keyword evidence="11" id="KW-1185">Reference proteome</keyword>
<evidence type="ECO:0000313" key="11">
    <source>
        <dbReference type="Proteomes" id="UP001152795"/>
    </source>
</evidence>
<reference evidence="10" key="1">
    <citation type="submission" date="2020-04" db="EMBL/GenBank/DDBJ databases">
        <authorList>
            <person name="Alioto T."/>
            <person name="Alioto T."/>
            <person name="Gomez Garrido J."/>
        </authorList>
    </citation>
    <scope>NUCLEOTIDE SEQUENCE</scope>
    <source>
        <strain evidence="10">A484AB</strain>
    </source>
</reference>
<dbReference type="PANTHER" id="PTHR24247">
    <property type="entry name" value="5-HYDROXYTRYPTAMINE RECEPTOR"/>
    <property type="match status" value="1"/>
</dbReference>
<dbReference type="SMART" id="SM01381">
    <property type="entry name" value="7TM_GPCR_Srsx"/>
    <property type="match status" value="1"/>
</dbReference>
<dbReference type="GO" id="GO:0030425">
    <property type="term" value="C:dendrite"/>
    <property type="evidence" value="ECO:0007669"/>
    <property type="project" value="TreeGrafter"/>
</dbReference>
<organism evidence="10 11">
    <name type="scientific">Paramuricea clavata</name>
    <name type="common">Red gorgonian</name>
    <name type="synonym">Violescent sea-whip</name>
    <dbReference type="NCBI Taxonomy" id="317549"/>
    <lineage>
        <taxon>Eukaryota</taxon>
        <taxon>Metazoa</taxon>
        <taxon>Cnidaria</taxon>
        <taxon>Anthozoa</taxon>
        <taxon>Octocorallia</taxon>
        <taxon>Malacalcyonacea</taxon>
        <taxon>Plexauridae</taxon>
        <taxon>Paramuricea</taxon>
    </lineage>
</organism>
<dbReference type="GO" id="GO:0007187">
    <property type="term" value="P:G protein-coupled receptor signaling pathway, coupled to cyclic nucleotide second messenger"/>
    <property type="evidence" value="ECO:0007669"/>
    <property type="project" value="TreeGrafter"/>
</dbReference>
<evidence type="ECO:0000313" key="10">
    <source>
        <dbReference type="EMBL" id="CAB4004628.1"/>
    </source>
</evidence>
<keyword evidence="7 9" id="KW-0675">Receptor</keyword>
<evidence type="ECO:0000256" key="2">
    <source>
        <dbReference type="ARBA" id="ARBA00022475"/>
    </source>
</evidence>
<evidence type="ECO:0000256" key="4">
    <source>
        <dbReference type="ARBA" id="ARBA00022989"/>
    </source>
</evidence>
<gene>
    <name evidence="10" type="ORF">PACLA_8A028516</name>
</gene>
<dbReference type="PRINTS" id="PR00237">
    <property type="entry name" value="GPCRRHODOPSN"/>
</dbReference>
<dbReference type="OrthoDB" id="10044919at2759"/>
<dbReference type="InterPro" id="IPR017452">
    <property type="entry name" value="GPCR_Rhodpsn_7TM"/>
</dbReference>
<evidence type="ECO:0000256" key="6">
    <source>
        <dbReference type="ARBA" id="ARBA00023136"/>
    </source>
</evidence>
<keyword evidence="3 9" id="KW-0812">Transmembrane</keyword>
<evidence type="ECO:0000256" key="9">
    <source>
        <dbReference type="RuleBase" id="RU000688"/>
    </source>
</evidence>
<keyword evidence="6" id="KW-0472">Membrane</keyword>
<comment type="caution">
    <text evidence="10">The sequence shown here is derived from an EMBL/GenBank/DDBJ whole genome shotgun (WGS) entry which is preliminary data.</text>
</comment>
<keyword evidence="5 9" id="KW-0297">G-protein coupled receptor</keyword>
<evidence type="ECO:0000256" key="5">
    <source>
        <dbReference type="ARBA" id="ARBA00023040"/>
    </source>
</evidence>
<dbReference type="SUPFAM" id="SSF81321">
    <property type="entry name" value="Family A G protein-coupled receptor-like"/>
    <property type="match status" value="1"/>
</dbReference>
<protein>
    <submittedName>
        <fullName evidence="10">Octopamine receptor-like</fullName>
    </submittedName>
</protein>
<evidence type="ECO:0000256" key="8">
    <source>
        <dbReference type="ARBA" id="ARBA00023224"/>
    </source>
</evidence>
<dbReference type="Gene3D" id="1.20.1070.10">
    <property type="entry name" value="Rhodopsin 7-helix transmembrane proteins"/>
    <property type="match status" value="1"/>
</dbReference>
<dbReference type="AlphaFoldDB" id="A0A7D9E8V5"/>
<comment type="subcellular location">
    <subcellularLocation>
        <location evidence="1">Cell membrane</location>
        <topology evidence="1">Multi-pass membrane protein</topology>
    </subcellularLocation>
</comment>
<dbReference type="GO" id="GO:0005886">
    <property type="term" value="C:plasma membrane"/>
    <property type="evidence" value="ECO:0007669"/>
    <property type="project" value="UniProtKB-SubCell"/>
</dbReference>
<dbReference type="EMBL" id="CACRXK020004957">
    <property type="protein sequence ID" value="CAB4004628.1"/>
    <property type="molecule type" value="Genomic_DNA"/>
</dbReference>
<keyword evidence="2" id="KW-1003">Cell membrane</keyword>